<evidence type="ECO:0000256" key="1">
    <source>
        <dbReference type="ARBA" id="ARBA00022532"/>
    </source>
</evidence>
<dbReference type="InterPro" id="IPR033847">
    <property type="entry name" value="Citrt_syn/SCS-alpha_CS"/>
</dbReference>
<comment type="subunit">
    <text evidence="5 8">Heterotetramer of two alpha and two beta subunits.</text>
</comment>
<dbReference type="Proteomes" id="UP000295418">
    <property type="component" value="Unassembled WGS sequence"/>
</dbReference>
<protein>
    <recommendedName>
        <fullName evidence="5">Succinate--CoA ligase [ADP-forming] subunit alpha</fullName>
        <ecNumber evidence="5">6.2.1.5</ecNumber>
    </recommendedName>
    <alternativeName>
        <fullName evidence="5">Succinyl-CoA synthetase subunit alpha</fullName>
        <shortName evidence="5">SCS-alpha</shortName>
    </alternativeName>
</protein>
<dbReference type="UniPathway" id="UPA00223">
    <property type="reaction ID" value="UER00999"/>
</dbReference>
<dbReference type="GO" id="GO:0009361">
    <property type="term" value="C:succinate-CoA ligase complex (ADP-forming)"/>
    <property type="evidence" value="ECO:0007669"/>
    <property type="project" value="TreeGrafter"/>
</dbReference>
<dbReference type="GO" id="GO:0005829">
    <property type="term" value="C:cytosol"/>
    <property type="evidence" value="ECO:0007669"/>
    <property type="project" value="TreeGrafter"/>
</dbReference>
<evidence type="ECO:0000256" key="6">
    <source>
        <dbReference type="PIRSR" id="PIRSR001553-1"/>
    </source>
</evidence>
<keyword evidence="2 5" id="KW-0436">Ligase</keyword>
<dbReference type="FunFam" id="3.40.50.720:FF:000277">
    <property type="entry name" value="Succinate--CoA ligase [ADP-forming] subunit alpha"/>
    <property type="match status" value="1"/>
</dbReference>
<comment type="catalytic activity">
    <reaction evidence="5">
        <text>GTP + succinate + CoA = succinyl-CoA + GDP + phosphate</text>
        <dbReference type="Rhea" id="RHEA:22120"/>
        <dbReference type="ChEBI" id="CHEBI:30031"/>
        <dbReference type="ChEBI" id="CHEBI:37565"/>
        <dbReference type="ChEBI" id="CHEBI:43474"/>
        <dbReference type="ChEBI" id="CHEBI:57287"/>
        <dbReference type="ChEBI" id="CHEBI:57292"/>
        <dbReference type="ChEBI" id="CHEBI:58189"/>
    </reaction>
</comment>
<organism evidence="10 11">
    <name type="scientific">Paenibacillus albiflavus</name>
    <dbReference type="NCBI Taxonomy" id="2545760"/>
    <lineage>
        <taxon>Bacteria</taxon>
        <taxon>Bacillati</taxon>
        <taxon>Bacillota</taxon>
        <taxon>Bacilli</taxon>
        <taxon>Bacillales</taxon>
        <taxon>Paenibacillaceae</taxon>
        <taxon>Paenibacillus</taxon>
    </lineage>
</organism>
<dbReference type="PIRSF" id="PIRSF001553">
    <property type="entry name" value="SucCS_alpha"/>
    <property type="match status" value="1"/>
</dbReference>
<feature type="binding site" evidence="5">
    <location>
        <begin position="105"/>
        <end position="107"/>
    </location>
    <ligand>
        <name>CoA</name>
        <dbReference type="ChEBI" id="CHEBI:57287"/>
    </ligand>
</feature>
<dbReference type="AlphaFoldDB" id="A0A4R4EN64"/>
<keyword evidence="11" id="KW-1185">Reference proteome</keyword>
<dbReference type="FunFam" id="3.40.50.261:FF:000002">
    <property type="entry name" value="Succinate--CoA ligase [ADP-forming] subunit alpha"/>
    <property type="match status" value="1"/>
</dbReference>
<feature type="active site" description="Tele-phosphohistidine intermediate" evidence="5 6">
    <location>
        <position position="256"/>
    </location>
</feature>
<comment type="caution">
    <text evidence="10">The sequence shown here is derived from an EMBL/GenBank/DDBJ whole genome shotgun (WGS) entry which is preliminary data.</text>
</comment>
<dbReference type="InterPro" id="IPR005810">
    <property type="entry name" value="CoA_lig_alpha"/>
</dbReference>
<comment type="catalytic activity">
    <reaction evidence="5 8">
        <text>succinate + ATP + CoA = succinyl-CoA + ADP + phosphate</text>
        <dbReference type="Rhea" id="RHEA:17661"/>
        <dbReference type="ChEBI" id="CHEBI:30031"/>
        <dbReference type="ChEBI" id="CHEBI:30616"/>
        <dbReference type="ChEBI" id="CHEBI:43474"/>
        <dbReference type="ChEBI" id="CHEBI:57287"/>
        <dbReference type="ChEBI" id="CHEBI:57292"/>
        <dbReference type="ChEBI" id="CHEBI:456216"/>
        <dbReference type="EC" id="6.2.1.5"/>
    </reaction>
</comment>
<evidence type="ECO:0000256" key="3">
    <source>
        <dbReference type="ARBA" id="ARBA00022741"/>
    </source>
</evidence>
<name>A0A4R4EN64_9BACL</name>
<evidence type="ECO:0000256" key="7">
    <source>
        <dbReference type="RuleBase" id="RU000677"/>
    </source>
</evidence>
<comment type="pathway">
    <text evidence="5 8">Carbohydrate metabolism; tricarboxylic acid cycle; succinate from succinyl-CoA (ligase route): step 1/1.</text>
</comment>
<dbReference type="EC" id="6.2.1.5" evidence="5"/>
<feature type="binding site" evidence="5">
    <location>
        <begin position="17"/>
        <end position="20"/>
    </location>
    <ligand>
        <name>CoA</name>
        <dbReference type="ChEBI" id="CHEBI:57287"/>
    </ligand>
</feature>
<comment type="similarity">
    <text evidence="4 5 7">Belongs to the succinate/malate CoA ligase alpha subunit family.</text>
</comment>
<comment type="function">
    <text evidence="5 8">Succinyl-CoA synthetase functions in the citric acid cycle (TCA), coupling the hydrolysis of succinyl-CoA to the synthesis of either ATP or GTP and thus represents the only step of substrate-level phosphorylation in the TCA. The alpha subunit of the enzyme binds the substrates coenzyme A and phosphate, while succinate binding and nucleotide specificity is provided by the beta subunit.</text>
</comment>
<dbReference type="HAMAP" id="MF_01988">
    <property type="entry name" value="Succ_CoA_alpha"/>
    <property type="match status" value="1"/>
</dbReference>
<dbReference type="NCBIfam" id="TIGR01019">
    <property type="entry name" value="sucCoAalpha"/>
    <property type="match status" value="1"/>
</dbReference>
<dbReference type="Pfam" id="PF00549">
    <property type="entry name" value="Ligase_CoA"/>
    <property type="match status" value="1"/>
</dbReference>
<evidence type="ECO:0000256" key="2">
    <source>
        <dbReference type="ARBA" id="ARBA00022598"/>
    </source>
</evidence>
<evidence type="ECO:0000256" key="5">
    <source>
        <dbReference type="HAMAP-Rule" id="MF_01988"/>
    </source>
</evidence>
<dbReference type="Pfam" id="PF02629">
    <property type="entry name" value="CoA_binding"/>
    <property type="match status" value="1"/>
</dbReference>
<gene>
    <name evidence="5 10" type="primary">sucD</name>
    <name evidence="10" type="ORF">E0485_03555</name>
</gene>
<keyword evidence="1 5" id="KW-0816">Tricarboxylic acid cycle</keyword>
<proteinExistence type="inferred from homology"/>
<dbReference type="SUPFAM" id="SSF51735">
    <property type="entry name" value="NAD(P)-binding Rossmann-fold domains"/>
    <property type="match status" value="1"/>
</dbReference>
<dbReference type="GO" id="GO:0000166">
    <property type="term" value="F:nucleotide binding"/>
    <property type="evidence" value="ECO:0007669"/>
    <property type="project" value="UniProtKB-KW"/>
</dbReference>
<dbReference type="GO" id="GO:0004776">
    <property type="term" value="F:succinate-CoA ligase (GDP-forming) activity"/>
    <property type="evidence" value="ECO:0007669"/>
    <property type="project" value="TreeGrafter"/>
</dbReference>
<feature type="binding site" evidence="5">
    <location>
        <position position="168"/>
    </location>
    <ligand>
        <name>substrate</name>
        <note>ligand shared with subunit beta</note>
    </ligand>
</feature>
<feature type="binding site" evidence="5">
    <location>
        <position position="43"/>
    </location>
    <ligand>
        <name>CoA</name>
        <dbReference type="ChEBI" id="CHEBI:57287"/>
    </ligand>
</feature>
<dbReference type="Gene3D" id="3.40.50.261">
    <property type="entry name" value="Succinyl-CoA synthetase domains"/>
    <property type="match status" value="1"/>
</dbReference>
<keyword evidence="3 5" id="KW-0547">Nucleotide-binding</keyword>
<dbReference type="InterPro" id="IPR036291">
    <property type="entry name" value="NAD(P)-bd_dom_sf"/>
</dbReference>
<evidence type="ECO:0000256" key="8">
    <source>
        <dbReference type="RuleBase" id="RU000699"/>
    </source>
</evidence>
<dbReference type="PROSITE" id="PS00399">
    <property type="entry name" value="SUCCINYL_COA_LIG_2"/>
    <property type="match status" value="1"/>
</dbReference>
<dbReference type="PRINTS" id="PR01798">
    <property type="entry name" value="SCOASYNTHASE"/>
</dbReference>
<dbReference type="GO" id="GO:0004775">
    <property type="term" value="F:succinate-CoA ligase (ADP-forming) activity"/>
    <property type="evidence" value="ECO:0007669"/>
    <property type="project" value="UniProtKB-UniRule"/>
</dbReference>
<dbReference type="EMBL" id="SKFG01000002">
    <property type="protein sequence ID" value="TCZ79951.1"/>
    <property type="molecule type" value="Genomic_DNA"/>
</dbReference>
<dbReference type="OrthoDB" id="9807196at2"/>
<dbReference type="PANTHER" id="PTHR11117:SF2">
    <property type="entry name" value="SUCCINATE--COA LIGASE [ADP_GDP-FORMING] SUBUNIT ALPHA, MITOCHONDRIAL"/>
    <property type="match status" value="1"/>
</dbReference>
<evidence type="ECO:0000313" key="10">
    <source>
        <dbReference type="EMBL" id="TCZ79951.1"/>
    </source>
</evidence>
<dbReference type="PANTHER" id="PTHR11117">
    <property type="entry name" value="SUCCINYL-COA LIGASE SUBUNIT ALPHA"/>
    <property type="match status" value="1"/>
</dbReference>
<dbReference type="InterPro" id="IPR016102">
    <property type="entry name" value="Succinyl-CoA_synth-like"/>
</dbReference>
<dbReference type="GO" id="GO:0006099">
    <property type="term" value="P:tricarboxylic acid cycle"/>
    <property type="evidence" value="ECO:0007669"/>
    <property type="project" value="UniProtKB-UniRule"/>
</dbReference>
<dbReference type="RefSeq" id="WP_132416597.1">
    <property type="nucleotide sequence ID" value="NZ_SKFG01000002.1"/>
</dbReference>
<feature type="domain" description="CoA-binding" evidence="9">
    <location>
        <begin position="4"/>
        <end position="109"/>
    </location>
</feature>
<sequence>MSILVNKHTKVITQNMTGKTGMFHTKGGLDYGTQMVAGVTPGKGGTLVDFALENGTTVQLPVYNTVVEAKAATGATASVIYVPPAFAADSIMEAVDADLDLVICITEGIPVLDMVKVKRYMEGKRTVLIGPNCPGVITPGECKIGIMPGYIHTPGHVGVISRSGTLTYEAVHQLTARGIGQSSAVGIGGDPVKGSEFIDILRMFNEDPDTYAVIMIGEIGGTAEEEAAEWIAANMTKPVVGFIGGQTAPPGKRMGHAGAIISGGKGTAAEKVAVLERCGIRVAPTPSEMGSTLVAMLEEKGMLEKCKTVKA</sequence>
<dbReference type="SUPFAM" id="SSF52210">
    <property type="entry name" value="Succinyl-CoA synthetase domains"/>
    <property type="match status" value="1"/>
</dbReference>
<dbReference type="Gene3D" id="3.40.50.720">
    <property type="entry name" value="NAD(P)-binding Rossmann-like Domain"/>
    <property type="match status" value="1"/>
</dbReference>
<evidence type="ECO:0000313" key="11">
    <source>
        <dbReference type="Proteomes" id="UP000295418"/>
    </source>
</evidence>
<evidence type="ECO:0000259" key="9">
    <source>
        <dbReference type="SMART" id="SM00881"/>
    </source>
</evidence>
<dbReference type="InterPro" id="IPR017440">
    <property type="entry name" value="Cit_synth/succinyl-CoA_lig_AS"/>
</dbReference>
<dbReference type="InterPro" id="IPR005811">
    <property type="entry name" value="SUCC_ACL_C"/>
</dbReference>
<dbReference type="SMART" id="SM00881">
    <property type="entry name" value="CoA_binding"/>
    <property type="match status" value="1"/>
</dbReference>
<reference evidence="10 11" key="1">
    <citation type="submission" date="2019-03" db="EMBL/GenBank/DDBJ databases">
        <authorList>
            <person name="Kim M.K.M."/>
        </authorList>
    </citation>
    <scope>NUCLEOTIDE SEQUENCE [LARGE SCALE GENOMIC DNA]</scope>
    <source>
        <strain evidence="10 11">18JY21-1</strain>
    </source>
</reference>
<accession>A0A4R4EN64</accession>
<dbReference type="PROSITE" id="PS01216">
    <property type="entry name" value="SUCCINYL_COA_LIG_1"/>
    <property type="match status" value="1"/>
</dbReference>
<evidence type="ECO:0000256" key="4">
    <source>
        <dbReference type="ARBA" id="ARBA00060724"/>
    </source>
</evidence>
<dbReference type="NCBIfam" id="NF004230">
    <property type="entry name" value="PRK05678.1"/>
    <property type="match status" value="1"/>
</dbReference>
<dbReference type="InterPro" id="IPR003781">
    <property type="entry name" value="CoA-bd"/>
</dbReference>